<keyword evidence="2" id="KW-1185">Reference proteome</keyword>
<evidence type="ECO:0000313" key="1">
    <source>
        <dbReference type="EMBL" id="EXB73702.1"/>
    </source>
</evidence>
<name>W9RE64_9ROSA</name>
<dbReference type="EMBL" id="KE344640">
    <property type="protein sequence ID" value="EXB73702.1"/>
    <property type="molecule type" value="Genomic_DNA"/>
</dbReference>
<gene>
    <name evidence="1" type="ORF">L484_026867</name>
</gene>
<reference evidence="2" key="1">
    <citation type="submission" date="2013-01" db="EMBL/GenBank/DDBJ databases">
        <title>Draft Genome Sequence of a Mulberry Tree, Morus notabilis C.K. Schneid.</title>
        <authorList>
            <person name="He N."/>
            <person name="Zhao S."/>
        </authorList>
    </citation>
    <scope>NUCLEOTIDE SEQUENCE</scope>
</reference>
<sequence>MGFGETLMKIGGFLILWTPFVDLKLDLYISLENMSKSDPKFAGFGFVPHESAIVGLEIFPHRLTGPVDRSPFHRSTDPVDQSPLHRLTGGVTLLCHRSTGSH</sequence>
<accession>W9RE64</accession>
<dbReference type="AlphaFoldDB" id="W9RE64"/>
<proteinExistence type="predicted"/>
<organism evidence="1 2">
    <name type="scientific">Morus notabilis</name>
    <dbReference type="NCBI Taxonomy" id="981085"/>
    <lineage>
        <taxon>Eukaryota</taxon>
        <taxon>Viridiplantae</taxon>
        <taxon>Streptophyta</taxon>
        <taxon>Embryophyta</taxon>
        <taxon>Tracheophyta</taxon>
        <taxon>Spermatophyta</taxon>
        <taxon>Magnoliopsida</taxon>
        <taxon>eudicotyledons</taxon>
        <taxon>Gunneridae</taxon>
        <taxon>Pentapetalae</taxon>
        <taxon>rosids</taxon>
        <taxon>fabids</taxon>
        <taxon>Rosales</taxon>
        <taxon>Moraceae</taxon>
        <taxon>Moreae</taxon>
        <taxon>Morus</taxon>
    </lineage>
</organism>
<evidence type="ECO:0000313" key="2">
    <source>
        <dbReference type="Proteomes" id="UP000030645"/>
    </source>
</evidence>
<protein>
    <submittedName>
        <fullName evidence="1">Uncharacterized protein</fullName>
    </submittedName>
</protein>
<dbReference type="Proteomes" id="UP000030645">
    <property type="component" value="Unassembled WGS sequence"/>
</dbReference>